<keyword evidence="3" id="KW-0547">Nucleotide-binding</keyword>
<dbReference type="InterPro" id="IPR000407">
    <property type="entry name" value="GDA1_CD39_NTPase"/>
</dbReference>
<dbReference type="PANTHER" id="PTHR11782:SF127">
    <property type="entry name" value="NTPASE, ISOFORM F"/>
    <property type="match status" value="1"/>
</dbReference>
<dbReference type="PANTHER" id="PTHR11782">
    <property type="entry name" value="ADENOSINE/GUANOSINE DIPHOSPHATASE"/>
    <property type="match status" value="1"/>
</dbReference>
<protein>
    <recommendedName>
        <fullName evidence="6">Ectonucleoside triphosphate diphosphohydrolase 5</fullName>
    </recommendedName>
</protein>
<gene>
    <name evidence="4" type="ORF">NQ318_010529</name>
</gene>
<dbReference type="EMBL" id="JAPWTK010000108">
    <property type="protein sequence ID" value="KAJ8949895.1"/>
    <property type="molecule type" value="Genomic_DNA"/>
</dbReference>
<evidence type="ECO:0000256" key="1">
    <source>
        <dbReference type="ARBA" id="ARBA00009283"/>
    </source>
</evidence>
<name>A0AAV8YEZ0_9CUCU</name>
<accession>A0AAV8YEZ0</accession>
<feature type="non-terminal residue" evidence="4">
    <location>
        <position position="1"/>
    </location>
</feature>
<comment type="caution">
    <text evidence="4">The sequence shown here is derived from an EMBL/GenBank/DDBJ whole genome shotgun (WGS) entry which is preliminary data.</text>
</comment>
<comment type="similarity">
    <text evidence="1">Belongs to the GDA1/CD39 NTPase family.</text>
</comment>
<evidence type="ECO:0000256" key="2">
    <source>
        <dbReference type="ARBA" id="ARBA00022801"/>
    </source>
</evidence>
<dbReference type="Pfam" id="PF01150">
    <property type="entry name" value="GDA1_CD39"/>
    <property type="match status" value="1"/>
</dbReference>
<evidence type="ECO:0000313" key="5">
    <source>
        <dbReference type="Proteomes" id="UP001162162"/>
    </source>
</evidence>
<keyword evidence="3" id="KW-0067">ATP-binding</keyword>
<evidence type="ECO:0008006" key="6">
    <source>
        <dbReference type="Google" id="ProtNLM"/>
    </source>
</evidence>
<evidence type="ECO:0000313" key="4">
    <source>
        <dbReference type="EMBL" id="KAJ8949895.1"/>
    </source>
</evidence>
<dbReference type="Gene3D" id="3.30.420.150">
    <property type="entry name" value="Exopolyphosphatase. Domain 2"/>
    <property type="match status" value="1"/>
</dbReference>
<dbReference type="Proteomes" id="UP001162162">
    <property type="component" value="Unassembled WGS sequence"/>
</dbReference>
<feature type="binding site" evidence="3">
    <location>
        <begin position="17"/>
        <end position="21"/>
    </location>
    <ligand>
        <name>ATP</name>
        <dbReference type="ChEBI" id="CHEBI:30616"/>
    </ligand>
</feature>
<dbReference type="GO" id="GO:0016787">
    <property type="term" value="F:hydrolase activity"/>
    <property type="evidence" value="ECO:0007669"/>
    <property type="project" value="UniProtKB-KW"/>
</dbReference>
<keyword evidence="5" id="KW-1185">Reference proteome</keyword>
<evidence type="ECO:0000256" key="3">
    <source>
        <dbReference type="PIRSR" id="PIRSR600407-2"/>
    </source>
</evidence>
<keyword evidence="2" id="KW-0378">Hydrolase</keyword>
<reference evidence="4" key="1">
    <citation type="journal article" date="2023" name="Insect Mol. Biol.">
        <title>Genome sequencing provides insights into the evolution of gene families encoding plant cell wall-degrading enzymes in longhorned beetles.</title>
        <authorList>
            <person name="Shin N.R."/>
            <person name="Okamura Y."/>
            <person name="Kirsch R."/>
            <person name="Pauchet Y."/>
        </authorList>
    </citation>
    <scope>NUCLEOTIDE SEQUENCE</scope>
    <source>
        <strain evidence="4">AMC_N1</strain>
    </source>
</reference>
<proteinExistence type="inferred from homology"/>
<dbReference type="GO" id="GO:0005524">
    <property type="term" value="F:ATP binding"/>
    <property type="evidence" value="ECO:0007669"/>
    <property type="project" value="UniProtKB-KW"/>
</dbReference>
<sequence>KINGNAANTVAALDLGGGSTQVTFSAITPASLKQSQYIHQAASPRGPIPVYTHSLSGLGLMAARHAVVTLDQPNTTNVTSECINHIISRRKFHYHGADYFVSGPQENYPTSNVKGNDIEVGEVIPIVNFYNCSRIIKDYVKAKAKPPEELPLKTIFAFSYYFDRATEVGLIDETTGGQIRVRDFKKPQKKSCHEANAEQPFMCLDLTFIWVLLEKGFGLKEDTKIYLYKKIDGHEISWALGAAYNLLRA</sequence>
<dbReference type="AlphaFoldDB" id="A0AAV8YEZ0"/>
<organism evidence="4 5">
    <name type="scientific">Aromia moschata</name>
    <dbReference type="NCBI Taxonomy" id="1265417"/>
    <lineage>
        <taxon>Eukaryota</taxon>
        <taxon>Metazoa</taxon>
        <taxon>Ecdysozoa</taxon>
        <taxon>Arthropoda</taxon>
        <taxon>Hexapoda</taxon>
        <taxon>Insecta</taxon>
        <taxon>Pterygota</taxon>
        <taxon>Neoptera</taxon>
        <taxon>Endopterygota</taxon>
        <taxon>Coleoptera</taxon>
        <taxon>Polyphaga</taxon>
        <taxon>Cucujiformia</taxon>
        <taxon>Chrysomeloidea</taxon>
        <taxon>Cerambycidae</taxon>
        <taxon>Cerambycinae</taxon>
        <taxon>Callichromatini</taxon>
        <taxon>Aromia</taxon>
    </lineage>
</organism>